<dbReference type="GO" id="GO:0046983">
    <property type="term" value="F:protein dimerization activity"/>
    <property type="evidence" value="ECO:0007669"/>
    <property type="project" value="InterPro"/>
</dbReference>
<keyword evidence="8" id="KW-0539">Nucleus</keyword>
<evidence type="ECO:0000313" key="12">
    <source>
        <dbReference type="Proteomes" id="UP000694844"/>
    </source>
</evidence>
<evidence type="ECO:0000256" key="9">
    <source>
        <dbReference type="PROSITE-ProRule" id="PRU00027"/>
    </source>
</evidence>
<reference evidence="13" key="1">
    <citation type="submission" date="2025-08" db="UniProtKB">
        <authorList>
            <consortium name="RefSeq"/>
        </authorList>
    </citation>
    <scope>IDENTIFICATION</scope>
    <source>
        <tissue evidence="13">Whole sample</tissue>
    </source>
</reference>
<keyword evidence="7" id="KW-0804">Transcription</keyword>
<dbReference type="GO" id="GO:0009791">
    <property type="term" value="P:post-embryonic development"/>
    <property type="evidence" value="ECO:0007669"/>
    <property type="project" value="UniProtKB-ARBA"/>
</dbReference>
<dbReference type="RefSeq" id="XP_022343048.1">
    <property type="nucleotide sequence ID" value="XM_022487340.1"/>
</dbReference>
<comment type="subcellular location">
    <subcellularLocation>
        <location evidence="1">Nucleus</location>
    </subcellularLocation>
</comment>
<dbReference type="PANTHER" id="PTHR46481:SF10">
    <property type="entry name" value="ZINC FINGER BED DOMAIN-CONTAINING PROTEIN 39"/>
    <property type="match status" value="1"/>
</dbReference>
<evidence type="ECO:0000256" key="6">
    <source>
        <dbReference type="ARBA" id="ARBA00023125"/>
    </source>
</evidence>
<dbReference type="InterPro" id="IPR052035">
    <property type="entry name" value="ZnF_BED_domain_contain"/>
</dbReference>
<sequence length="683" mass="77330">MASERNAGSSHADAEGKNDSATVVEENDDTGLPTIYSYPGNRSKSKVWKYFGFLKVKQGPPKRENLDMSKAVCRYCRKEYANKGNTTNFQHHISHEHRADPVSTKKGLHPCQPKIKTFSALANTSIVNVGRLSVNKKTELDDLLTKLIIGKVLPTSLVDNMCFKAFVGQLDPRYEIPSRRTLVRNLEKKKIEIEARVKEEIKSCENVAITHDSWTSLNTESYSTVTVHYIDQKWNMKSAVLETQKMEGSHTSENISKGLMETKQKWGLPDCIATTDNAANECKAFTLLNWVRFGCYGHRINLVVRNALSCPEVCKIIAKGRKLVTFFHSSSSITDQLKYKQKLLLSEDKVGHKLIMDVTTRWNSTLAMLERLCEQQPAIIALANDHSISKAAVTAIKNYSYTFEEQSVVERLVSLLAPFEKATTILCSELVPTMHKVLPVVLKLRRAIEISADDNTVVKAVKRKMQSEMEKRTEEEDIVLLATVLNPFTKEFSLCPNLKDRAHQLLRHHAQSISSVPFSIQVKKEKDENAAARSELPALPTFPDEDEETDMEDNSIQENNNDCPSKKIRAADTEDWLEDVMCTGESTLNTQDIVEHEVSTYLGASMRDEDANGTLLQWWEKNCFNYPRLAVMAKKFLCCQASSVPSERVFSFTGNLVNKKRCRLSPENIDTLVFLNKNMKFWN</sequence>
<dbReference type="InterPro" id="IPR008906">
    <property type="entry name" value="HATC_C_dom"/>
</dbReference>
<dbReference type="GO" id="GO:0005634">
    <property type="term" value="C:nucleus"/>
    <property type="evidence" value="ECO:0007669"/>
    <property type="project" value="UniProtKB-SubCell"/>
</dbReference>
<evidence type="ECO:0000256" key="4">
    <source>
        <dbReference type="ARBA" id="ARBA00022833"/>
    </source>
</evidence>
<dbReference type="Proteomes" id="UP000694844">
    <property type="component" value="Chromosome 5"/>
</dbReference>
<dbReference type="OrthoDB" id="1607513at2759"/>
<dbReference type="PANTHER" id="PTHR46481">
    <property type="entry name" value="ZINC FINGER BED DOMAIN-CONTAINING PROTEIN 4"/>
    <property type="match status" value="1"/>
</dbReference>
<keyword evidence="4" id="KW-0862">Zinc</keyword>
<dbReference type="PROSITE" id="PS50808">
    <property type="entry name" value="ZF_BED"/>
    <property type="match status" value="1"/>
</dbReference>
<dbReference type="InterPro" id="IPR003656">
    <property type="entry name" value="Znf_BED"/>
</dbReference>
<proteinExistence type="predicted"/>
<dbReference type="Pfam" id="PF05699">
    <property type="entry name" value="Dimer_Tnp_hAT"/>
    <property type="match status" value="1"/>
</dbReference>
<feature type="domain" description="BED-type" evidence="11">
    <location>
        <begin position="42"/>
        <end position="104"/>
    </location>
</feature>
<name>A0A8B8ETI8_CRAVI</name>
<evidence type="ECO:0000256" key="8">
    <source>
        <dbReference type="ARBA" id="ARBA00023242"/>
    </source>
</evidence>
<keyword evidence="12" id="KW-1185">Reference proteome</keyword>
<dbReference type="GeneID" id="111136467"/>
<dbReference type="InterPro" id="IPR012337">
    <property type="entry name" value="RNaseH-like_sf"/>
</dbReference>
<gene>
    <name evidence="13" type="primary">LOC111136467</name>
</gene>
<evidence type="ECO:0000256" key="1">
    <source>
        <dbReference type="ARBA" id="ARBA00004123"/>
    </source>
</evidence>
<evidence type="ECO:0000256" key="5">
    <source>
        <dbReference type="ARBA" id="ARBA00023015"/>
    </source>
</evidence>
<keyword evidence="6" id="KW-0238">DNA-binding</keyword>
<dbReference type="Pfam" id="PF02892">
    <property type="entry name" value="zf-BED"/>
    <property type="match status" value="1"/>
</dbReference>
<feature type="region of interest" description="Disordered" evidence="10">
    <location>
        <begin position="526"/>
        <end position="565"/>
    </location>
</feature>
<dbReference type="InterPro" id="IPR036236">
    <property type="entry name" value="Znf_C2H2_sf"/>
</dbReference>
<keyword evidence="5" id="KW-0805">Transcription regulation</keyword>
<dbReference type="GO" id="GO:0003677">
    <property type="term" value="F:DNA binding"/>
    <property type="evidence" value="ECO:0007669"/>
    <property type="project" value="UniProtKB-KW"/>
</dbReference>
<dbReference type="SUPFAM" id="SSF57667">
    <property type="entry name" value="beta-beta-alpha zinc fingers"/>
    <property type="match status" value="1"/>
</dbReference>
<evidence type="ECO:0000256" key="3">
    <source>
        <dbReference type="ARBA" id="ARBA00022771"/>
    </source>
</evidence>
<organism evidence="12 13">
    <name type="scientific">Crassostrea virginica</name>
    <name type="common">Eastern oyster</name>
    <dbReference type="NCBI Taxonomy" id="6565"/>
    <lineage>
        <taxon>Eukaryota</taxon>
        <taxon>Metazoa</taxon>
        <taxon>Spiralia</taxon>
        <taxon>Lophotrochozoa</taxon>
        <taxon>Mollusca</taxon>
        <taxon>Bivalvia</taxon>
        <taxon>Autobranchia</taxon>
        <taxon>Pteriomorphia</taxon>
        <taxon>Ostreida</taxon>
        <taxon>Ostreoidea</taxon>
        <taxon>Ostreidae</taxon>
        <taxon>Crassostrea</taxon>
    </lineage>
</organism>
<evidence type="ECO:0000256" key="2">
    <source>
        <dbReference type="ARBA" id="ARBA00022723"/>
    </source>
</evidence>
<dbReference type="GO" id="GO:0008270">
    <property type="term" value="F:zinc ion binding"/>
    <property type="evidence" value="ECO:0007669"/>
    <property type="project" value="UniProtKB-KW"/>
</dbReference>
<evidence type="ECO:0000259" key="11">
    <source>
        <dbReference type="PROSITE" id="PS50808"/>
    </source>
</evidence>
<dbReference type="KEGG" id="cvn:111136467"/>
<accession>A0A8B8ETI8</accession>
<evidence type="ECO:0000256" key="7">
    <source>
        <dbReference type="ARBA" id="ARBA00023163"/>
    </source>
</evidence>
<evidence type="ECO:0000256" key="10">
    <source>
        <dbReference type="SAM" id="MobiDB-lite"/>
    </source>
</evidence>
<protein>
    <submittedName>
        <fullName evidence="13">Zinc finger BED domain-containing protein 1-like</fullName>
    </submittedName>
</protein>
<keyword evidence="2" id="KW-0479">Metal-binding</keyword>
<dbReference type="AlphaFoldDB" id="A0A8B8ETI8"/>
<dbReference type="SUPFAM" id="SSF140996">
    <property type="entry name" value="Hermes dimerisation domain"/>
    <property type="match status" value="1"/>
</dbReference>
<dbReference type="SUPFAM" id="SSF53098">
    <property type="entry name" value="Ribonuclease H-like"/>
    <property type="match status" value="1"/>
</dbReference>
<feature type="compositionally biased region" description="Acidic residues" evidence="10">
    <location>
        <begin position="543"/>
        <end position="555"/>
    </location>
</feature>
<dbReference type="SMART" id="SM00614">
    <property type="entry name" value="ZnF_BED"/>
    <property type="match status" value="1"/>
</dbReference>
<keyword evidence="3 9" id="KW-0863">Zinc-finger</keyword>
<evidence type="ECO:0000313" key="13">
    <source>
        <dbReference type="RefSeq" id="XP_022343048.1"/>
    </source>
</evidence>
<feature type="region of interest" description="Disordered" evidence="10">
    <location>
        <begin position="1"/>
        <end position="36"/>
    </location>
</feature>